<sequence length="160" mass="16906">MKTSTIIALTFLGVAGSASPMSQSSSTGYFPSIREMAWCLIPWNIDDCYKAQKHANAAGSQAATYYPSSLHNGKGDAFRHCYWNARMTIDLGSGKAKKIGDNHEDGSKGPEAEKRMDGANNASGRTIGSNASGGSKSAKYTSARNACKSATDSGRLVTLK</sequence>
<feature type="compositionally biased region" description="Basic and acidic residues" evidence="1">
    <location>
        <begin position="98"/>
        <end position="117"/>
    </location>
</feature>
<evidence type="ECO:0000256" key="1">
    <source>
        <dbReference type="SAM" id="MobiDB-lite"/>
    </source>
</evidence>
<feature type="signal peptide" evidence="2">
    <location>
        <begin position="1"/>
        <end position="18"/>
    </location>
</feature>
<feature type="compositionally biased region" description="Polar residues" evidence="1">
    <location>
        <begin position="140"/>
        <end position="152"/>
    </location>
</feature>
<dbReference type="Proteomes" id="UP001172684">
    <property type="component" value="Unassembled WGS sequence"/>
</dbReference>
<feature type="chain" id="PRO_5046110462" description="DUF6973 domain-containing protein" evidence="2">
    <location>
        <begin position="19"/>
        <end position="160"/>
    </location>
</feature>
<dbReference type="EMBL" id="JAPDRL010000157">
    <property type="protein sequence ID" value="KAJ9655671.1"/>
    <property type="molecule type" value="Genomic_DNA"/>
</dbReference>
<feature type="region of interest" description="Disordered" evidence="1">
    <location>
        <begin position="94"/>
        <end position="160"/>
    </location>
</feature>
<gene>
    <name evidence="4" type="ORF">H2201_008751</name>
</gene>
<organism evidence="4 5">
    <name type="scientific">Coniosporium apollinis</name>
    <dbReference type="NCBI Taxonomy" id="61459"/>
    <lineage>
        <taxon>Eukaryota</taxon>
        <taxon>Fungi</taxon>
        <taxon>Dikarya</taxon>
        <taxon>Ascomycota</taxon>
        <taxon>Pezizomycotina</taxon>
        <taxon>Dothideomycetes</taxon>
        <taxon>Dothideomycetes incertae sedis</taxon>
        <taxon>Coniosporium</taxon>
    </lineage>
</organism>
<dbReference type="Pfam" id="PF22322">
    <property type="entry name" value="DUF6973"/>
    <property type="match status" value="1"/>
</dbReference>
<feature type="domain" description="DUF6973" evidence="3">
    <location>
        <begin position="42"/>
        <end position="149"/>
    </location>
</feature>
<dbReference type="InterPro" id="IPR054246">
    <property type="entry name" value="DUF6973"/>
</dbReference>
<evidence type="ECO:0000256" key="2">
    <source>
        <dbReference type="SAM" id="SignalP"/>
    </source>
</evidence>
<keyword evidence="2" id="KW-0732">Signal</keyword>
<keyword evidence="5" id="KW-1185">Reference proteome</keyword>
<proteinExistence type="predicted"/>
<comment type="caution">
    <text evidence="4">The sequence shown here is derived from an EMBL/GenBank/DDBJ whole genome shotgun (WGS) entry which is preliminary data.</text>
</comment>
<reference evidence="4" key="1">
    <citation type="submission" date="2022-10" db="EMBL/GenBank/DDBJ databases">
        <title>Culturing micro-colonial fungi from biological soil crusts in the Mojave desert and describing Neophaeococcomyces mojavensis, and introducing the new genera and species Taxawa tesnikishii.</title>
        <authorList>
            <person name="Kurbessoian T."/>
            <person name="Stajich J.E."/>
        </authorList>
    </citation>
    <scope>NUCLEOTIDE SEQUENCE</scope>
    <source>
        <strain evidence="4">TK_1</strain>
    </source>
</reference>
<evidence type="ECO:0000259" key="3">
    <source>
        <dbReference type="Pfam" id="PF22322"/>
    </source>
</evidence>
<evidence type="ECO:0000313" key="5">
    <source>
        <dbReference type="Proteomes" id="UP001172684"/>
    </source>
</evidence>
<feature type="compositionally biased region" description="Low complexity" evidence="1">
    <location>
        <begin position="128"/>
        <end position="139"/>
    </location>
</feature>
<name>A0ABQ9NKH4_9PEZI</name>
<accession>A0ABQ9NKH4</accession>
<evidence type="ECO:0000313" key="4">
    <source>
        <dbReference type="EMBL" id="KAJ9655671.1"/>
    </source>
</evidence>
<protein>
    <recommendedName>
        <fullName evidence="3">DUF6973 domain-containing protein</fullName>
    </recommendedName>
</protein>